<dbReference type="Pfam" id="PF00571">
    <property type="entry name" value="CBS"/>
    <property type="match status" value="2"/>
</dbReference>
<dbReference type="RefSeq" id="WP_158028447.1">
    <property type="nucleotide sequence ID" value="NZ_BMHG01000001.1"/>
</dbReference>
<dbReference type="SUPFAM" id="SSF54631">
    <property type="entry name" value="CBS-domain pair"/>
    <property type="match status" value="1"/>
</dbReference>
<dbReference type="PANTHER" id="PTHR43099:SF5">
    <property type="entry name" value="HLYC_CORC FAMILY TRANSPORTER"/>
    <property type="match status" value="1"/>
</dbReference>
<keyword evidence="4 5" id="KW-0812">Transmembrane</keyword>
<feature type="domain" description="CBS" evidence="6">
    <location>
        <begin position="227"/>
        <end position="287"/>
    </location>
</feature>
<dbReference type="InterPro" id="IPR000644">
    <property type="entry name" value="CBS_dom"/>
</dbReference>
<feature type="transmembrane region" description="Helical" evidence="5">
    <location>
        <begin position="14"/>
        <end position="37"/>
    </location>
</feature>
<dbReference type="InterPro" id="IPR046342">
    <property type="entry name" value="CBS_dom_sf"/>
</dbReference>
<dbReference type="AlphaFoldDB" id="A0A6H9WG31"/>
<dbReference type="OrthoDB" id="110231at2"/>
<evidence type="ECO:0000256" key="5">
    <source>
        <dbReference type="SAM" id="Phobius"/>
    </source>
</evidence>
<keyword evidence="2" id="KW-1003">Cell membrane</keyword>
<keyword evidence="3" id="KW-0129">CBS domain</keyword>
<name>A0A6H9WG31_9MICO</name>
<evidence type="ECO:0000256" key="3">
    <source>
        <dbReference type="PROSITE-ProRule" id="PRU00703"/>
    </source>
</evidence>
<organism evidence="8 9">
    <name type="scientific">Pseudoclavibacter endophyticus</name>
    <dbReference type="NCBI Taxonomy" id="1778590"/>
    <lineage>
        <taxon>Bacteria</taxon>
        <taxon>Bacillati</taxon>
        <taxon>Actinomycetota</taxon>
        <taxon>Actinomycetes</taxon>
        <taxon>Micrococcales</taxon>
        <taxon>Microbacteriaceae</taxon>
        <taxon>Pseudoclavibacter</taxon>
    </lineage>
</organism>
<comment type="subcellular location">
    <subcellularLocation>
        <location evidence="1">Cell membrane</location>
        <topology evidence="1">Multi-pass membrane protein</topology>
    </subcellularLocation>
</comment>
<evidence type="ECO:0000259" key="7">
    <source>
        <dbReference type="PROSITE" id="PS51846"/>
    </source>
</evidence>
<dbReference type="EMBL" id="WBJY01000001">
    <property type="protein sequence ID" value="KAB1649862.1"/>
    <property type="molecule type" value="Genomic_DNA"/>
</dbReference>
<dbReference type="Gene3D" id="3.10.580.10">
    <property type="entry name" value="CBS-domain"/>
    <property type="match status" value="1"/>
</dbReference>
<dbReference type="Proteomes" id="UP000431744">
    <property type="component" value="Unassembled WGS sequence"/>
</dbReference>
<protein>
    <submittedName>
        <fullName evidence="8">HlyC/CorC family transporter</fullName>
    </submittedName>
</protein>
<dbReference type="Pfam" id="PF01595">
    <property type="entry name" value="CNNM"/>
    <property type="match status" value="1"/>
</dbReference>
<dbReference type="PROSITE" id="PS51371">
    <property type="entry name" value="CBS"/>
    <property type="match status" value="2"/>
</dbReference>
<proteinExistence type="predicted"/>
<feature type="domain" description="CNNM transmembrane" evidence="7">
    <location>
        <begin position="6"/>
        <end position="209"/>
    </location>
</feature>
<comment type="caution">
    <text evidence="8">The sequence shown here is derived from an EMBL/GenBank/DDBJ whole genome shotgun (WGS) entry which is preliminary data.</text>
</comment>
<keyword evidence="4 5" id="KW-1133">Transmembrane helix</keyword>
<sequence length="355" mass="38506">MAETGGFEEYWVGIVWLVVLLLGNAFFVGAEFAVISARRSQIEPRAERGERAAKTTLFAMEHATLMLATSQLGITVCSLLILNVSEPAIHHLLEIPLGLTGLSAEMISGIAFVIALIVVTYLHVVLGEMVPKNISFSVPDRAALILAPPLVFVSRVFAPVIWLMNAIANSVLRVFGVEPKAEATSAYTFDQVAGIVEQSKREGLLKDVTGTLTNAFEFTAKRVGEVAVPVEELRTLPPGATPADLQRAVAAYGFSRYLIEGDDGALQGYVHLKDVLDLEGDAYEQPIPPERIRPQISFYVGTALEDALGGMRSLHAHVAPVFDARGRVAGVLFLEDIIEELVGEIRDASVRETWN</sequence>
<dbReference type="PROSITE" id="PS51846">
    <property type="entry name" value="CNNM"/>
    <property type="match status" value="1"/>
</dbReference>
<feature type="domain" description="CBS" evidence="6">
    <location>
        <begin position="291"/>
        <end position="348"/>
    </location>
</feature>
<evidence type="ECO:0000256" key="1">
    <source>
        <dbReference type="ARBA" id="ARBA00004651"/>
    </source>
</evidence>
<evidence type="ECO:0000259" key="6">
    <source>
        <dbReference type="PROSITE" id="PS51371"/>
    </source>
</evidence>
<evidence type="ECO:0000256" key="4">
    <source>
        <dbReference type="PROSITE-ProRule" id="PRU01193"/>
    </source>
</evidence>
<feature type="transmembrane region" description="Helical" evidence="5">
    <location>
        <begin position="143"/>
        <end position="164"/>
    </location>
</feature>
<dbReference type="InterPro" id="IPR051676">
    <property type="entry name" value="UPF0053_domain"/>
</dbReference>
<reference evidence="8 9" key="1">
    <citation type="submission" date="2019-09" db="EMBL/GenBank/DDBJ databases">
        <title>Phylogeny of genus Pseudoclavibacter and closely related genus.</title>
        <authorList>
            <person name="Li Y."/>
        </authorList>
    </citation>
    <scope>NUCLEOTIDE SEQUENCE [LARGE SCALE GENOMIC DNA]</scope>
    <source>
        <strain evidence="8 9">EGI 60007</strain>
    </source>
</reference>
<evidence type="ECO:0000313" key="8">
    <source>
        <dbReference type="EMBL" id="KAB1649862.1"/>
    </source>
</evidence>
<dbReference type="GO" id="GO:0005886">
    <property type="term" value="C:plasma membrane"/>
    <property type="evidence" value="ECO:0007669"/>
    <property type="project" value="UniProtKB-SubCell"/>
</dbReference>
<gene>
    <name evidence="8" type="ORF">F8O04_06435</name>
</gene>
<keyword evidence="4 5" id="KW-0472">Membrane</keyword>
<keyword evidence="9" id="KW-1185">Reference proteome</keyword>
<dbReference type="InterPro" id="IPR002550">
    <property type="entry name" value="CNNM"/>
</dbReference>
<accession>A0A6H9WG31</accession>
<evidence type="ECO:0000256" key="2">
    <source>
        <dbReference type="ARBA" id="ARBA00022475"/>
    </source>
</evidence>
<evidence type="ECO:0000313" key="9">
    <source>
        <dbReference type="Proteomes" id="UP000431744"/>
    </source>
</evidence>
<feature type="transmembrane region" description="Helical" evidence="5">
    <location>
        <begin position="102"/>
        <end position="122"/>
    </location>
</feature>
<feature type="transmembrane region" description="Helical" evidence="5">
    <location>
        <begin position="58"/>
        <end position="82"/>
    </location>
</feature>
<dbReference type="PANTHER" id="PTHR43099">
    <property type="entry name" value="UPF0053 PROTEIN YRKA"/>
    <property type="match status" value="1"/>
</dbReference>